<evidence type="ECO:0000313" key="3">
    <source>
        <dbReference type="EMBL" id="CAF5222959.1"/>
    </source>
</evidence>
<dbReference type="EMBL" id="CAJOBI010354128">
    <property type="protein sequence ID" value="CAF5222959.1"/>
    <property type="molecule type" value="Genomic_DNA"/>
</dbReference>
<comment type="caution">
    <text evidence="2">The sequence shown here is derived from an EMBL/GenBank/DDBJ whole genome shotgun (WGS) entry which is preliminary data.</text>
</comment>
<accession>A0A8S3K0L4</accession>
<proteinExistence type="predicted"/>
<dbReference type="EMBL" id="CAJOBH010263174">
    <property type="protein sequence ID" value="CAF5157942.1"/>
    <property type="molecule type" value="Genomic_DNA"/>
</dbReference>
<dbReference type="Proteomes" id="UP000676336">
    <property type="component" value="Unassembled WGS sequence"/>
</dbReference>
<reference evidence="2" key="1">
    <citation type="submission" date="2021-02" db="EMBL/GenBank/DDBJ databases">
        <authorList>
            <person name="Nowell W R."/>
        </authorList>
    </citation>
    <scope>NUCLEOTIDE SEQUENCE</scope>
</reference>
<dbReference type="Proteomes" id="UP000681720">
    <property type="component" value="Unassembled WGS sequence"/>
</dbReference>
<feature type="non-terminal residue" evidence="2">
    <location>
        <position position="1"/>
    </location>
</feature>
<sequence length="70" mass="8076">IIDNNNTSRLWWFKTKKTNSSPVVQNESINDLNKSNISSPILNSQNQQPRVRVLPEMNKLTLSEGMFDDE</sequence>
<name>A0A8S3K0L4_9BILA</name>
<protein>
    <submittedName>
        <fullName evidence="2">Uncharacterized protein</fullName>
    </submittedName>
</protein>
<organism evidence="2 4">
    <name type="scientific">Rotaria magnacalcarata</name>
    <dbReference type="NCBI Taxonomy" id="392030"/>
    <lineage>
        <taxon>Eukaryota</taxon>
        <taxon>Metazoa</taxon>
        <taxon>Spiralia</taxon>
        <taxon>Gnathifera</taxon>
        <taxon>Rotifera</taxon>
        <taxon>Eurotatoria</taxon>
        <taxon>Bdelloidea</taxon>
        <taxon>Philodinida</taxon>
        <taxon>Philodinidae</taxon>
        <taxon>Rotaria</taxon>
    </lineage>
</organism>
<evidence type="ECO:0000313" key="2">
    <source>
        <dbReference type="EMBL" id="CAF5222483.1"/>
    </source>
</evidence>
<dbReference type="Proteomes" id="UP000681967">
    <property type="component" value="Unassembled WGS sequence"/>
</dbReference>
<evidence type="ECO:0000313" key="4">
    <source>
        <dbReference type="Proteomes" id="UP000681720"/>
    </source>
</evidence>
<evidence type="ECO:0000313" key="1">
    <source>
        <dbReference type="EMBL" id="CAF5157942.1"/>
    </source>
</evidence>
<dbReference type="EMBL" id="CAJOBJ010368941">
    <property type="protein sequence ID" value="CAF5222483.1"/>
    <property type="molecule type" value="Genomic_DNA"/>
</dbReference>
<dbReference type="AlphaFoldDB" id="A0A8S3K0L4"/>
<gene>
    <name evidence="1" type="ORF">BYL167_LOCUS73854</name>
    <name evidence="2" type="ORF">GIL414_LOCUS85094</name>
    <name evidence="3" type="ORF">SMN809_LOCUS83087</name>
</gene>